<dbReference type="PROSITE" id="PS50006">
    <property type="entry name" value="FHA_DOMAIN"/>
    <property type="match status" value="1"/>
</dbReference>
<comment type="subcellular location">
    <subcellularLocation>
        <location evidence="1">Nucleus</location>
    </subcellularLocation>
</comment>
<keyword evidence="10" id="KW-0805">Transcription regulation</keyword>
<keyword evidence="5" id="KW-0479">Metal-binding</keyword>
<feature type="compositionally biased region" description="Polar residues" evidence="17">
    <location>
        <begin position="29"/>
        <end position="47"/>
    </location>
</feature>
<dbReference type="Gene3D" id="3.30.40.10">
    <property type="entry name" value="Zinc/RING finger domain, C3HC4 (zinc finger)"/>
    <property type="match status" value="2"/>
</dbReference>
<dbReference type="FunFam" id="3.30.40.10:FF:000154">
    <property type="entry name" value="PHD finger protein 12"/>
    <property type="match status" value="1"/>
</dbReference>
<dbReference type="AlphaFoldDB" id="A0A7R9LHW8"/>
<dbReference type="PANTHER" id="PTHR46309">
    <property type="entry name" value="PHD FINGER PROTEIN 12"/>
    <property type="match status" value="1"/>
</dbReference>
<keyword evidence="3" id="KW-1017">Isopeptide bond</keyword>
<dbReference type="Gene3D" id="6.10.20.60">
    <property type="entry name" value="PHD finger protein 12"/>
    <property type="match status" value="1"/>
</dbReference>
<dbReference type="PROSITE" id="PS01359">
    <property type="entry name" value="ZF_PHD_1"/>
    <property type="match status" value="1"/>
</dbReference>
<feature type="compositionally biased region" description="Basic residues" evidence="17">
    <location>
        <begin position="700"/>
        <end position="712"/>
    </location>
</feature>
<evidence type="ECO:0000256" key="15">
    <source>
        <dbReference type="ARBA" id="ARBA00076589"/>
    </source>
</evidence>
<feature type="region of interest" description="Disordered" evidence="17">
    <location>
        <begin position="695"/>
        <end position="750"/>
    </location>
</feature>
<dbReference type="Proteomes" id="UP000728032">
    <property type="component" value="Unassembled WGS sequence"/>
</dbReference>
<feature type="domain" description="FHA" evidence="18">
    <location>
        <begin position="614"/>
        <end position="668"/>
    </location>
</feature>
<keyword evidence="8" id="KW-0862">Zinc</keyword>
<dbReference type="FunFam" id="3.30.40.10:FF:000164">
    <property type="entry name" value="PHD finger protein 12"/>
    <property type="match status" value="1"/>
</dbReference>
<reference evidence="20" key="1">
    <citation type="submission" date="2020-11" db="EMBL/GenBank/DDBJ databases">
        <authorList>
            <person name="Tran Van P."/>
        </authorList>
    </citation>
    <scope>NUCLEOTIDE SEQUENCE</scope>
</reference>
<accession>A0A7R9LHW8</accession>
<evidence type="ECO:0000313" key="21">
    <source>
        <dbReference type="Proteomes" id="UP000728032"/>
    </source>
</evidence>
<gene>
    <name evidence="20" type="ORF">ONB1V03_LOCUS2714</name>
</gene>
<evidence type="ECO:0000256" key="7">
    <source>
        <dbReference type="ARBA" id="ARBA00022771"/>
    </source>
</evidence>
<dbReference type="GO" id="GO:0070822">
    <property type="term" value="C:Sin3-type complex"/>
    <property type="evidence" value="ECO:0007669"/>
    <property type="project" value="TreeGrafter"/>
</dbReference>
<dbReference type="Pfam" id="PF00498">
    <property type="entry name" value="FHA"/>
    <property type="match status" value="1"/>
</dbReference>
<dbReference type="GO" id="GO:0003714">
    <property type="term" value="F:transcription corepressor activity"/>
    <property type="evidence" value="ECO:0007669"/>
    <property type="project" value="InterPro"/>
</dbReference>
<keyword evidence="2" id="KW-0678">Repressor</keyword>
<dbReference type="InterPro" id="IPR019786">
    <property type="entry name" value="Zinc_finger_PHD-type_CS"/>
</dbReference>
<evidence type="ECO:0000313" key="20">
    <source>
        <dbReference type="EMBL" id="CAD7640726.1"/>
    </source>
</evidence>
<evidence type="ECO:0000256" key="16">
    <source>
        <dbReference type="PROSITE-ProRule" id="PRU00146"/>
    </source>
</evidence>
<dbReference type="GO" id="GO:0008270">
    <property type="term" value="F:zinc ion binding"/>
    <property type="evidence" value="ECO:0007669"/>
    <property type="project" value="UniProtKB-KW"/>
</dbReference>
<evidence type="ECO:0000256" key="13">
    <source>
        <dbReference type="ARBA" id="ARBA00065785"/>
    </source>
</evidence>
<evidence type="ECO:0000256" key="12">
    <source>
        <dbReference type="ARBA" id="ARBA00023242"/>
    </source>
</evidence>
<feature type="compositionally biased region" description="Polar residues" evidence="17">
    <location>
        <begin position="770"/>
        <end position="782"/>
    </location>
</feature>
<evidence type="ECO:0000256" key="14">
    <source>
        <dbReference type="ARBA" id="ARBA00068755"/>
    </source>
</evidence>
<dbReference type="SUPFAM" id="SSF49879">
    <property type="entry name" value="SMAD/FHA domain"/>
    <property type="match status" value="1"/>
</dbReference>
<feature type="domain" description="PHD-type" evidence="19">
    <location>
        <begin position="96"/>
        <end position="145"/>
    </location>
</feature>
<keyword evidence="6" id="KW-0677">Repeat</keyword>
<dbReference type="PANTHER" id="PTHR46309:SF1">
    <property type="entry name" value="PHD FINGER PROTEIN 12"/>
    <property type="match status" value="1"/>
</dbReference>
<feature type="region of interest" description="Disordered" evidence="17">
    <location>
        <begin position="838"/>
        <end position="861"/>
    </location>
</feature>
<evidence type="ECO:0000259" key="19">
    <source>
        <dbReference type="PROSITE" id="PS50016"/>
    </source>
</evidence>
<evidence type="ECO:0000256" key="1">
    <source>
        <dbReference type="ARBA" id="ARBA00004123"/>
    </source>
</evidence>
<organism evidence="20">
    <name type="scientific">Oppiella nova</name>
    <dbReference type="NCBI Taxonomy" id="334625"/>
    <lineage>
        <taxon>Eukaryota</taxon>
        <taxon>Metazoa</taxon>
        <taxon>Ecdysozoa</taxon>
        <taxon>Arthropoda</taxon>
        <taxon>Chelicerata</taxon>
        <taxon>Arachnida</taxon>
        <taxon>Acari</taxon>
        <taxon>Acariformes</taxon>
        <taxon>Sarcoptiformes</taxon>
        <taxon>Oribatida</taxon>
        <taxon>Brachypylina</taxon>
        <taxon>Oppioidea</taxon>
        <taxon>Oppiidae</taxon>
        <taxon>Oppiella</taxon>
    </lineage>
</organism>
<dbReference type="SMART" id="SM00249">
    <property type="entry name" value="PHD"/>
    <property type="match status" value="2"/>
</dbReference>
<feature type="domain" description="PHD-type" evidence="19">
    <location>
        <begin position="233"/>
        <end position="283"/>
    </location>
</feature>
<keyword evidence="21" id="KW-1185">Reference proteome</keyword>
<dbReference type="EMBL" id="CAJPVJ010000678">
    <property type="protein sequence ID" value="CAG2163130.1"/>
    <property type="molecule type" value="Genomic_DNA"/>
</dbReference>
<dbReference type="InterPro" id="IPR001965">
    <property type="entry name" value="Znf_PHD"/>
</dbReference>
<evidence type="ECO:0000256" key="9">
    <source>
        <dbReference type="ARBA" id="ARBA00022843"/>
    </source>
</evidence>
<evidence type="ECO:0000259" key="18">
    <source>
        <dbReference type="PROSITE" id="PS50006"/>
    </source>
</evidence>
<name>A0A7R9LHW8_9ACAR</name>
<feature type="region of interest" description="Disordered" evidence="17">
    <location>
        <begin position="1"/>
        <end position="94"/>
    </location>
</feature>
<dbReference type="InterPro" id="IPR011011">
    <property type="entry name" value="Znf_FYVE_PHD"/>
</dbReference>
<proteinExistence type="predicted"/>
<keyword evidence="11" id="KW-0804">Transcription</keyword>
<dbReference type="InterPro" id="IPR013083">
    <property type="entry name" value="Znf_RING/FYVE/PHD"/>
</dbReference>
<feature type="region of interest" description="Disordered" evidence="17">
    <location>
        <begin position="453"/>
        <end position="479"/>
    </location>
</feature>
<sequence>MQTIEYDLNVSGANQRIDGSADERRVEPSPQTQEIQINALTAPPTSDESSRRRKLKKSMARPSQAPLSNDTNNNSNYGTNRTILSRQTKTGKAPNHEYCDSCREGGDLLCCDRCPNAFHLQCHDPPLDEEDVPPGEWLCRKCKQLVKQEVDESEDESVGDDESEDMVDNKDIQKPFSLLIRAAQTLNPKQFQLPNEMVPSIQLVGTSKRVNHSRNGHKKQIHEMDNSMVSFPVKLCYQCSKSCRKAPLIQCDYCPLLFHADCLEPPMTVLPMGRWMCPNHSQHVIEQKLLNSVSLSERIKLWDQFSGPISQDTIKLNFLKKVHRTAPPFRTKVPLPQTQRVVVPEAIKQMYKRRPPLLPNVNQLSIYDTNCGSSETESECLKSRQHERPSVEQQEEWLSSLIAFQSSAAQYLMSTKSMDSKSNSCLAITSGAVAGKDSTNELTPKVTENSVKFNSQSSMNGPIDHSSEDTNSLTKKDTKSDIKEIVTTQMNGEKSCSSPISSPDKRISIQSNYLNANIETIADINRLDDNLVRILALQRIQQLNNKSNESNHNMVVSGTSSGQQMNTMSSFHTTIRRIGLNDVKARAVLCPIVIKSSTGGSSSGPTIAMSYRTLTIGTSSENDVVLGDYGHCNYVSPKHVAIFYDETSRNYELINYSEHGTTVDNVLYSCDFSDKRVHNTRHTNSQTVSAVKDIIETSKQRKRKSLANKRVKGLATTGREPSPEKLKPKRRKSIKSEDSEENAQKSNEFKSNKIVFRKDYDSENVERVSTHTQPPLTMSARSGHQHKPCACKSSCSSLIGPNGAGWEGTALLHHGSHLKIGCKEFIFSITNHGITQPNANTNQSAPHSAIKSPVKCESSSS</sequence>
<dbReference type="Pfam" id="PF16737">
    <property type="entry name" value="PHF12_MRG_bd"/>
    <property type="match status" value="1"/>
</dbReference>
<dbReference type="InterPro" id="IPR019787">
    <property type="entry name" value="Znf_PHD-finger"/>
</dbReference>
<dbReference type="InterPro" id="IPR038098">
    <property type="entry name" value="PHF12_MRG-bd_sf"/>
</dbReference>
<dbReference type="Gene3D" id="2.60.200.20">
    <property type="match status" value="1"/>
</dbReference>
<protein>
    <recommendedName>
        <fullName evidence="14">PHD finger protein 12</fullName>
    </recommendedName>
    <alternativeName>
        <fullName evidence="15">PHD factor 1</fullName>
    </alternativeName>
</protein>
<evidence type="ECO:0000256" key="10">
    <source>
        <dbReference type="ARBA" id="ARBA00023015"/>
    </source>
</evidence>
<dbReference type="InterPro" id="IPR031966">
    <property type="entry name" value="PHF12_MRG-bd"/>
</dbReference>
<dbReference type="InterPro" id="IPR008984">
    <property type="entry name" value="SMAD_FHA_dom_sf"/>
</dbReference>
<dbReference type="CDD" id="cd15533">
    <property type="entry name" value="PHD1_PHF12"/>
    <property type="match status" value="1"/>
</dbReference>
<feature type="compositionally biased region" description="Low complexity" evidence="17">
    <location>
        <begin position="69"/>
        <end position="82"/>
    </location>
</feature>
<dbReference type="InterPro" id="IPR042163">
    <property type="entry name" value="PHF12"/>
</dbReference>
<dbReference type="InterPro" id="IPR000253">
    <property type="entry name" value="FHA_dom"/>
</dbReference>
<evidence type="ECO:0000256" key="11">
    <source>
        <dbReference type="ARBA" id="ARBA00023163"/>
    </source>
</evidence>
<keyword evidence="12" id="KW-0539">Nucleus</keyword>
<evidence type="ECO:0000256" key="5">
    <source>
        <dbReference type="ARBA" id="ARBA00022723"/>
    </source>
</evidence>
<evidence type="ECO:0000256" key="2">
    <source>
        <dbReference type="ARBA" id="ARBA00022491"/>
    </source>
</evidence>
<evidence type="ECO:0000256" key="17">
    <source>
        <dbReference type="SAM" id="MobiDB-lite"/>
    </source>
</evidence>
<dbReference type="PROSITE" id="PS50016">
    <property type="entry name" value="ZF_PHD_2"/>
    <property type="match status" value="2"/>
</dbReference>
<evidence type="ECO:0000256" key="6">
    <source>
        <dbReference type="ARBA" id="ARBA00022737"/>
    </source>
</evidence>
<keyword evidence="9" id="KW-0832">Ubl conjugation</keyword>
<feature type="region of interest" description="Disordered" evidence="17">
    <location>
        <begin position="765"/>
        <end position="785"/>
    </location>
</feature>
<keyword evidence="7 16" id="KW-0863">Zinc-finger</keyword>
<evidence type="ECO:0000256" key="8">
    <source>
        <dbReference type="ARBA" id="ARBA00022833"/>
    </source>
</evidence>
<keyword evidence="4" id="KW-0597">Phosphoprotein</keyword>
<dbReference type="CDD" id="cd22703">
    <property type="entry name" value="FHA_PHF12"/>
    <property type="match status" value="1"/>
</dbReference>
<dbReference type="SUPFAM" id="SSF57903">
    <property type="entry name" value="FYVE/PHD zinc finger"/>
    <property type="match status" value="2"/>
</dbReference>
<dbReference type="OrthoDB" id="1919692at2759"/>
<dbReference type="GO" id="GO:0000122">
    <property type="term" value="P:negative regulation of transcription by RNA polymerase II"/>
    <property type="evidence" value="ECO:0007669"/>
    <property type="project" value="TreeGrafter"/>
</dbReference>
<comment type="subunit">
    <text evidence="13">Component of SIN3 complexes. Interacts with SIN3A in a complex composed of HDAC1, SAP30 and SIN3A. Component of the SIN3B complex, which includes SIN3B, HDAC2 or HDAC1, PHF12 and MORF4L1; interacts directly with all subunits. Interacts with TLE5.</text>
</comment>
<dbReference type="CDD" id="cd15534">
    <property type="entry name" value="PHD2_PHF12_Rco1"/>
    <property type="match status" value="1"/>
</dbReference>
<dbReference type="EMBL" id="OC915503">
    <property type="protein sequence ID" value="CAD7640726.1"/>
    <property type="molecule type" value="Genomic_DNA"/>
</dbReference>
<dbReference type="Pfam" id="PF00628">
    <property type="entry name" value="PHD"/>
    <property type="match status" value="2"/>
</dbReference>
<evidence type="ECO:0000256" key="4">
    <source>
        <dbReference type="ARBA" id="ARBA00022553"/>
    </source>
</evidence>
<evidence type="ECO:0000256" key="3">
    <source>
        <dbReference type="ARBA" id="ARBA00022499"/>
    </source>
</evidence>